<sequence length="176" mass="19473">MHAAGALSQAGIGSEANKPRQRLRDSPDSEPRTARRPDTVASVRRTAPRPLARAPCRRSAGHAPSLNLLSRTPVSRSWIFIQAEKQGFVAPGAAVAAEEAAVEEAAGVGWPLGRWWRKEELTKTRQPRWNQNINKNRSQGVRLYMCIGERVGQAARERRASAGVVVSFFRLGYFYP</sequence>
<evidence type="ECO:0000313" key="2">
    <source>
        <dbReference type="EMBL" id="CAB3373051.1"/>
    </source>
</evidence>
<dbReference type="AlphaFoldDB" id="A0A8S1CUT9"/>
<organism evidence="2 3">
    <name type="scientific">Cloeon dipterum</name>
    <dbReference type="NCBI Taxonomy" id="197152"/>
    <lineage>
        <taxon>Eukaryota</taxon>
        <taxon>Metazoa</taxon>
        <taxon>Ecdysozoa</taxon>
        <taxon>Arthropoda</taxon>
        <taxon>Hexapoda</taxon>
        <taxon>Insecta</taxon>
        <taxon>Pterygota</taxon>
        <taxon>Palaeoptera</taxon>
        <taxon>Ephemeroptera</taxon>
        <taxon>Pisciforma</taxon>
        <taxon>Baetidae</taxon>
        <taxon>Cloeon</taxon>
    </lineage>
</organism>
<evidence type="ECO:0000313" key="3">
    <source>
        <dbReference type="Proteomes" id="UP000494165"/>
    </source>
</evidence>
<evidence type="ECO:0000256" key="1">
    <source>
        <dbReference type="SAM" id="MobiDB-lite"/>
    </source>
</evidence>
<comment type="caution">
    <text evidence="2">The sequence shown here is derived from an EMBL/GenBank/DDBJ whole genome shotgun (WGS) entry which is preliminary data.</text>
</comment>
<dbReference type="EMBL" id="CADEPI010000080">
    <property type="protein sequence ID" value="CAB3373051.1"/>
    <property type="molecule type" value="Genomic_DNA"/>
</dbReference>
<feature type="region of interest" description="Disordered" evidence="1">
    <location>
        <begin position="1"/>
        <end position="64"/>
    </location>
</feature>
<accession>A0A8S1CUT9</accession>
<gene>
    <name evidence="2" type="ORF">CLODIP_2_CD07744</name>
</gene>
<dbReference type="Proteomes" id="UP000494165">
    <property type="component" value="Unassembled WGS sequence"/>
</dbReference>
<feature type="compositionally biased region" description="Basic and acidic residues" evidence="1">
    <location>
        <begin position="22"/>
        <end position="38"/>
    </location>
</feature>
<reference evidence="2 3" key="1">
    <citation type="submission" date="2020-04" db="EMBL/GenBank/DDBJ databases">
        <authorList>
            <person name="Alioto T."/>
            <person name="Alioto T."/>
            <person name="Gomez Garrido J."/>
        </authorList>
    </citation>
    <scope>NUCLEOTIDE SEQUENCE [LARGE SCALE GENOMIC DNA]</scope>
</reference>
<proteinExistence type="predicted"/>
<name>A0A8S1CUT9_9INSE</name>
<keyword evidence="3" id="KW-1185">Reference proteome</keyword>
<protein>
    <submittedName>
        <fullName evidence="2">Uncharacterized protein</fullName>
    </submittedName>
</protein>
<feature type="compositionally biased region" description="Low complexity" evidence="1">
    <location>
        <begin position="44"/>
        <end position="54"/>
    </location>
</feature>